<gene>
    <name evidence="2" type="ORF">PoB_000720500</name>
</gene>
<evidence type="ECO:0000313" key="2">
    <source>
        <dbReference type="EMBL" id="GFN80699.1"/>
    </source>
</evidence>
<evidence type="ECO:0000313" key="3">
    <source>
        <dbReference type="Proteomes" id="UP000735302"/>
    </source>
</evidence>
<proteinExistence type="predicted"/>
<evidence type="ECO:0000256" key="1">
    <source>
        <dbReference type="SAM" id="MobiDB-lite"/>
    </source>
</evidence>
<dbReference type="Proteomes" id="UP000735302">
    <property type="component" value="Unassembled WGS sequence"/>
</dbReference>
<protein>
    <submittedName>
        <fullName evidence="2">Uncharacterized protein</fullName>
    </submittedName>
</protein>
<dbReference type="AlphaFoldDB" id="A0AAV3YDC9"/>
<feature type="region of interest" description="Disordered" evidence="1">
    <location>
        <begin position="72"/>
        <end position="110"/>
    </location>
</feature>
<comment type="caution">
    <text evidence="2">The sequence shown here is derived from an EMBL/GenBank/DDBJ whole genome shotgun (WGS) entry which is preliminary data.</text>
</comment>
<sequence length="110" mass="12124">MHHDGLCKTFHAAYVAVGDDCLHGYVPQHRCQGGFTSYWTTNTLRTREKGEGRGGQFLLFYWLMHIASPQQGDLRLSGSPSGQSAGGGARTRDRRVPADLRTDSLAINMT</sequence>
<accession>A0AAV3YDC9</accession>
<organism evidence="2 3">
    <name type="scientific">Plakobranchus ocellatus</name>
    <dbReference type="NCBI Taxonomy" id="259542"/>
    <lineage>
        <taxon>Eukaryota</taxon>
        <taxon>Metazoa</taxon>
        <taxon>Spiralia</taxon>
        <taxon>Lophotrochozoa</taxon>
        <taxon>Mollusca</taxon>
        <taxon>Gastropoda</taxon>
        <taxon>Heterobranchia</taxon>
        <taxon>Euthyneura</taxon>
        <taxon>Panpulmonata</taxon>
        <taxon>Sacoglossa</taxon>
        <taxon>Placobranchoidea</taxon>
        <taxon>Plakobranchidae</taxon>
        <taxon>Plakobranchus</taxon>
    </lineage>
</organism>
<dbReference type="EMBL" id="BLXT01000835">
    <property type="protein sequence ID" value="GFN80699.1"/>
    <property type="molecule type" value="Genomic_DNA"/>
</dbReference>
<keyword evidence="3" id="KW-1185">Reference proteome</keyword>
<name>A0AAV3YDC9_9GAST</name>
<reference evidence="2 3" key="1">
    <citation type="journal article" date="2021" name="Elife">
        <title>Chloroplast acquisition without the gene transfer in kleptoplastic sea slugs, Plakobranchus ocellatus.</title>
        <authorList>
            <person name="Maeda T."/>
            <person name="Takahashi S."/>
            <person name="Yoshida T."/>
            <person name="Shimamura S."/>
            <person name="Takaki Y."/>
            <person name="Nagai Y."/>
            <person name="Toyoda A."/>
            <person name="Suzuki Y."/>
            <person name="Arimoto A."/>
            <person name="Ishii H."/>
            <person name="Satoh N."/>
            <person name="Nishiyama T."/>
            <person name="Hasebe M."/>
            <person name="Maruyama T."/>
            <person name="Minagawa J."/>
            <person name="Obokata J."/>
            <person name="Shigenobu S."/>
        </authorList>
    </citation>
    <scope>NUCLEOTIDE SEQUENCE [LARGE SCALE GENOMIC DNA]</scope>
</reference>
<feature type="compositionally biased region" description="Basic and acidic residues" evidence="1">
    <location>
        <begin position="90"/>
        <end position="102"/>
    </location>
</feature>